<dbReference type="EMBL" id="BK015927">
    <property type="protein sequence ID" value="DAF85498.1"/>
    <property type="molecule type" value="Genomic_DNA"/>
</dbReference>
<protein>
    <submittedName>
        <fullName evidence="1">Uncharacterized protein</fullName>
    </submittedName>
</protein>
<accession>A0A8S5TTF9</accession>
<sequence>MRVCEKLHTLFCMSGCSSCFLRCNSTTAQLFNVYCE</sequence>
<proteinExistence type="predicted"/>
<reference evidence="1" key="1">
    <citation type="journal article" date="2021" name="Proc. Natl. Acad. Sci. U.S.A.">
        <title>A Catalog of Tens of Thousands of Viruses from Human Metagenomes Reveals Hidden Associations with Chronic Diseases.</title>
        <authorList>
            <person name="Tisza M.J."/>
            <person name="Buck C.B."/>
        </authorList>
    </citation>
    <scope>NUCLEOTIDE SEQUENCE</scope>
    <source>
        <strain evidence="1">Ct5jB2</strain>
    </source>
</reference>
<organism evidence="1">
    <name type="scientific">Siphoviridae sp. ct5jB2</name>
    <dbReference type="NCBI Taxonomy" id="2825337"/>
    <lineage>
        <taxon>Viruses</taxon>
        <taxon>Duplodnaviria</taxon>
        <taxon>Heunggongvirae</taxon>
        <taxon>Uroviricota</taxon>
        <taxon>Caudoviricetes</taxon>
    </lineage>
</organism>
<name>A0A8S5TTF9_9CAUD</name>
<evidence type="ECO:0000313" key="1">
    <source>
        <dbReference type="EMBL" id="DAF85498.1"/>
    </source>
</evidence>